<reference evidence="4" key="3">
    <citation type="journal article" date="2014" name="Nature">
        <title>Elephant shark genome provides unique insights into gnathostome evolution.</title>
        <authorList>
            <consortium name="International Elephant Shark Genome Sequencing Consortium"/>
            <person name="Venkatesh B."/>
            <person name="Lee A.P."/>
            <person name="Ravi V."/>
            <person name="Maurya A.K."/>
            <person name="Lian M.M."/>
            <person name="Swann J.B."/>
            <person name="Ohta Y."/>
            <person name="Flajnik M.F."/>
            <person name="Sutoh Y."/>
            <person name="Kasahara M."/>
            <person name="Hoon S."/>
            <person name="Gangu V."/>
            <person name="Roy S.W."/>
            <person name="Irimia M."/>
            <person name="Korzh V."/>
            <person name="Kondrychyn I."/>
            <person name="Lim Z.W."/>
            <person name="Tay B.H."/>
            <person name="Tohari S."/>
            <person name="Kong K.W."/>
            <person name="Ho S."/>
            <person name="Lorente-Galdos B."/>
            <person name="Quilez J."/>
            <person name="Marques-Bonet T."/>
            <person name="Raney B.J."/>
            <person name="Ingham P.W."/>
            <person name="Tay A."/>
            <person name="Hillier L.W."/>
            <person name="Minx P."/>
            <person name="Boehm T."/>
            <person name="Wilson R.K."/>
            <person name="Brenner S."/>
            <person name="Warren W.C."/>
        </authorList>
    </citation>
    <scope>NUCLEOTIDE SEQUENCE [LARGE SCALE GENOMIC DNA]</scope>
</reference>
<dbReference type="PANTHER" id="PTHR34717:SF1">
    <property type="entry name" value="EG:BACR7A4.20 PROTEIN"/>
    <property type="match status" value="1"/>
</dbReference>
<dbReference type="Pfam" id="PF23212">
    <property type="entry name" value="DUF7064"/>
    <property type="match status" value="1"/>
</dbReference>
<dbReference type="Ensembl" id="ENSCMIT00000000826.1">
    <property type="protein sequence ID" value="ENSCMIP00000000777.1"/>
    <property type="gene ID" value="ENSCMIG00000000543.1"/>
</dbReference>
<dbReference type="InterPro" id="IPR055492">
    <property type="entry name" value="DUF7064"/>
</dbReference>
<evidence type="ECO:0000256" key="1">
    <source>
        <dbReference type="SAM" id="SignalP"/>
    </source>
</evidence>
<evidence type="ECO:0000259" key="2">
    <source>
        <dbReference type="Pfam" id="PF23212"/>
    </source>
</evidence>
<dbReference type="InParanoid" id="A0A4W3GD82"/>
<reference evidence="3" key="5">
    <citation type="submission" date="2025-09" db="UniProtKB">
        <authorList>
            <consortium name="Ensembl"/>
        </authorList>
    </citation>
    <scope>IDENTIFICATION</scope>
</reference>
<keyword evidence="1" id="KW-0732">Signal</keyword>
<dbReference type="AlphaFoldDB" id="A0A4W3GD82"/>
<dbReference type="GeneID" id="103181315"/>
<feature type="signal peptide" evidence="1">
    <location>
        <begin position="1"/>
        <end position="16"/>
    </location>
</feature>
<dbReference type="OrthoDB" id="6123450at2759"/>
<gene>
    <name evidence="3" type="primary">LOC103181315</name>
</gene>
<dbReference type="RefSeq" id="XP_007895908.1">
    <property type="nucleotide sequence ID" value="XM_007897717.2"/>
</dbReference>
<reference evidence="4" key="1">
    <citation type="journal article" date="2006" name="Science">
        <title>Ancient noncoding elements conserved in the human genome.</title>
        <authorList>
            <person name="Venkatesh B."/>
            <person name="Kirkness E.F."/>
            <person name="Loh Y.H."/>
            <person name="Halpern A.L."/>
            <person name="Lee A.P."/>
            <person name="Johnson J."/>
            <person name="Dandona N."/>
            <person name="Viswanathan L.D."/>
            <person name="Tay A."/>
            <person name="Venter J.C."/>
            <person name="Strausberg R.L."/>
            <person name="Brenner S."/>
        </authorList>
    </citation>
    <scope>NUCLEOTIDE SEQUENCE [LARGE SCALE GENOMIC DNA]</scope>
</reference>
<feature type="domain" description="DUF7064" evidence="2">
    <location>
        <begin position="269"/>
        <end position="392"/>
    </location>
</feature>
<name>A0A4W3GD82_CALMI</name>
<reference evidence="4" key="2">
    <citation type="journal article" date="2007" name="PLoS Biol.">
        <title>Survey sequencing and comparative analysis of the elephant shark (Callorhinchus milii) genome.</title>
        <authorList>
            <person name="Venkatesh B."/>
            <person name="Kirkness E.F."/>
            <person name="Loh Y.H."/>
            <person name="Halpern A.L."/>
            <person name="Lee A.P."/>
            <person name="Johnson J."/>
            <person name="Dandona N."/>
            <person name="Viswanathan L.D."/>
            <person name="Tay A."/>
            <person name="Venter J.C."/>
            <person name="Strausberg R.L."/>
            <person name="Brenner S."/>
        </authorList>
    </citation>
    <scope>NUCLEOTIDE SEQUENCE [LARGE SCALE GENOMIC DNA]</scope>
</reference>
<dbReference type="STRING" id="7868.ENSCMIP00000000777"/>
<keyword evidence="4" id="KW-1185">Reference proteome</keyword>
<reference evidence="3" key="4">
    <citation type="submission" date="2025-08" db="UniProtKB">
        <authorList>
            <consortium name="Ensembl"/>
        </authorList>
    </citation>
    <scope>IDENTIFICATION</scope>
</reference>
<evidence type="ECO:0000313" key="3">
    <source>
        <dbReference type="Ensembl" id="ENSCMIP00000000777.1"/>
    </source>
</evidence>
<organism evidence="3 4">
    <name type="scientific">Callorhinchus milii</name>
    <name type="common">Ghost shark</name>
    <dbReference type="NCBI Taxonomy" id="7868"/>
    <lineage>
        <taxon>Eukaryota</taxon>
        <taxon>Metazoa</taxon>
        <taxon>Chordata</taxon>
        <taxon>Craniata</taxon>
        <taxon>Vertebrata</taxon>
        <taxon>Chondrichthyes</taxon>
        <taxon>Holocephali</taxon>
        <taxon>Chimaeriformes</taxon>
        <taxon>Callorhinchidae</taxon>
        <taxon>Callorhinchus</taxon>
    </lineage>
</organism>
<dbReference type="KEGG" id="cmk:103181315"/>
<sequence length="407" mass="46729">MFWYLIVILIIAPIITLMLEKKPKKKCDIYTQPGPFYYLKFITIYLILRLRRWRGQQENVAQGVTAGYGQQSRNTPAQMDCIQPLSSHPKAIDAVYFSAANENGCYLVGAIARRPAKMINGFLYIKLPETGLLLSPRLPDTLMSTHEEAFGAEGLLFQPVEAMRKWKLTYDGAMRLDKGDQLVHVCMNLDWESKLDYFDFDTDMHSIALAKAIAREQWSKEFFKKLEDLHQTHHEQFGKITGTIQIDGFGCHKVTLDSMRDHSFGDHRDWKYFHRYGFHMGTLNDGTSFNIGIVSQSNLLTVLELGYLYTPSGEKHPVKWCGLDLACHGEGGTPPLDYGFEFEAGGKRYFLQCQILASPEFYIGMEWEARIVERLATYTVNGVKGWGISEWHYRHHGGRPEKYANRK</sequence>
<evidence type="ECO:0000313" key="4">
    <source>
        <dbReference type="Proteomes" id="UP000314986"/>
    </source>
</evidence>
<protein>
    <submittedName>
        <fullName evidence="3">Uncharacterized LOC103181315</fullName>
    </submittedName>
</protein>
<proteinExistence type="predicted"/>
<accession>A0A4W3GD82</accession>
<dbReference type="Proteomes" id="UP000314986">
    <property type="component" value="Unassembled WGS sequence"/>
</dbReference>
<dbReference type="PANTHER" id="PTHR34717">
    <property type="entry name" value="EG:BACR7A4.20 PROTEIN"/>
    <property type="match status" value="1"/>
</dbReference>
<dbReference type="GeneTree" id="ENSGT00950000185012"/>
<feature type="chain" id="PRO_5021196156" evidence="1">
    <location>
        <begin position="17"/>
        <end position="407"/>
    </location>
</feature>
<dbReference type="OMA" id="HSFGTER"/>